<gene>
    <name evidence="3" type="ORF">HBH39_16145</name>
</gene>
<dbReference type="Pfam" id="PF02021">
    <property type="entry name" value="UPF0102"/>
    <property type="match status" value="1"/>
</dbReference>
<protein>
    <recommendedName>
        <fullName evidence="2">UPF0102 protein HBH39_16145</fullName>
    </recommendedName>
</protein>
<name>A0A6G9QMP4_9GAMM</name>
<dbReference type="InterPro" id="IPR011335">
    <property type="entry name" value="Restrct_endonuc-II-like"/>
</dbReference>
<reference evidence="3 4" key="1">
    <citation type="submission" date="2020-03" db="EMBL/GenBank/DDBJ databases">
        <title>Complete genome sequence of Shewanella sp.</title>
        <authorList>
            <person name="Kim Y.-S."/>
            <person name="Kim S.-J."/>
            <person name="Jung H.-K."/>
            <person name="Kim K.-H."/>
        </authorList>
    </citation>
    <scope>NUCLEOTIDE SEQUENCE [LARGE SCALE GENOMIC DNA]</scope>
    <source>
        <strain evidence="3 4">PN3F2</strain>
    </source>
</reference>
<dbReference type="AlphaFoldDB" id="A0A6G9QMP4"/>
<dbReference type="NCBIfam" id="TIGR00252">
    <property type="entry name" value="YraN family protein"/>
    <property type="match status" value="1"/>
</dbReference>
<evidence type="ECO:0000313" key="3">
    <source>
        <dbReference type="EMBL" id="QIR15826.1"/>
    </source>
</evidence>
<organism evidence="3 4">
    <name type="scientific">Shewanella aestuarii</name>
    <dbReference type="NCBI Taxonomy" id="1028752"/>
    <lineage>
        <taxon>Bacteria</taxon>
        <taxon>Pseudomonadati</taxon>
        <taxon>Pseudomonadota</taxon>
        <taxon>Gammaproteobacteria</taxon>
        <taxon>Alteromonadales</taxon>
        <taxon>Shewanellaceae</taxon>
        <taxon>Shewanella</taxon>
    </lineage>
</organism>
<proteinExistence type="inferred from homology"/>
<accession>A0A6G9QMP4</accession>
<keyword evidence="4" id="KW-1185">Reference proteome</keyword>
<sequence>MISGKKTNSGQLAEQQAREYLQRQGLSFVASNVRFPFGEIDLVMQDQQSLVFVEVKYRQSTAFGGAINAISAKQIKRIRLSANAYLQQQAINPPCRFDLVAINHNQIDWIKGCF</sequence>
<dbReference type="PANTHER" id="PTHR34039">
    <property type="entry name" value="UPF0102 PROTEIN YRAN"/>
    <property type="match status" value="1"/>
</dbReference>
<dbReference type="RefSeq" id="WP_167679682.1">
    <property type="nucleotide sequence ID" value="NZ_CP050313.1"/>
</dbReference>
<dbReference type="InterPro" id="IPR003509">
    <property type="entry name" value="UPF0102_YraN-like"/>
</dbReference>
<dbReference type="SUPFAM" id="SSF52980">
    <property type="entry name" value="Restriction endonuclease-like"/>
    <property type="match status" value="1"/>
</dbReference>
<comment type="similarity">
    <text evidence="1 2">Belongs to the UPF0102 family.</text>
</comment>
<dbReference type="KEGG" id="saes:HBH39_16145"/>
<dbReference type="Gene3D" id="3.40.1350.10">
    <property type="match status" value="1"/>
</dbReference>
<dbReference type="HAMAP" id="MF_00048">
    <property type="entry name" value="UPF0102"/>
    <property type="match status" value="1"/>
</dbReference>
<dbReference type="NCBIfam" id="NF009150">
    <property type="entry name" value="PRK12497.1-3"/>
    <property type="match status" value="1"/>
</dbReference>
<dbReference type="PANTHER" id="PTHR34039:SF1">
    <property type="entry name" value="UPF0102 PROTEIN YRAN"/>
    <property type="match status" value="1"/>
</dbReference>
<dbReference type="Proteomes" id="UP000502608">
    <property type="component" value="Chromosome"/>
</dbReference>
<dbReference type="CDD" id="cd20736">
    <property type="entry name" value="PoNe_Nuclease"/>
    <property type="match status" value="1"/>
</dbReference>
<evidence type="ECO:0000313" key="4">
    <source>
        <dbReference type="Proteomes" id="UP000502608"/>
    </source>
</evidence>
<dbReference type="EMBL" id="CP050313">
    <property type="protein sequence ID" value="QIR15826.1"/>
    <property type="molecule type" value="Genomic_DNA"/>
</dbReference>
<evidence type="ECO:0000256" key="2">
    <source>
        <dbReference type="HAMAP-Rule" id="MF_00048"/>
    </source>
</evidence>
<evidence type="ECO:0000256" key="1">
    <source>
        <dbReference type="ARBA" id="ARBA00006738"/>
    </source>
</evidence>
<dbReference type="InterPro" id="IPR011856">
    <property type="entry name" value="tRNA_endonuc-like_dom_sf"/>
</dbReference>
<dbReference type="GO" id="GO:0003676">
    <property type="term" value="F:nucleic acid binding"/>
    <property type="evidence" value="ECO:0007669"/>
    <property type="project" value="InterPro"/>
</dbReference>